<dbReference type="InterPro" id="IPR005097">
    <property type="entry name" value="Sacchrp_dh_NADP-bd"/>
</dbReference>
<dbReference type="Gene3D" id="3.40.50.720">
    <property type="entry name" value="NAD(P)-binding Rossmann-like Domain"/>
    <property type="match status" value="1"/>
</dbReference>
<keyword evidence="3" id="KW-1185">Reference proteome</keyword>
<evidence type="ECO:0000313" key="3">
    <source>
        <dbReference type="Proteomes" id="UP001605036"/>
    </source>
</evidence>
<evidence type="ECO:0000259" key="1">
    <source>
        <dbReference type="Pfam" id="PF03435"/>
    </source>
</evidence>
<evidence type="ECO:0000313" key="2">
    <source>
        <dbReference type="EMBL" id="KAL2629903.1"/>
    </source>
</evidence>
<comment type="caution">
    <text evidence="2">The sequence shown here is derived from an EMBL/GenBank/DDBJ whole genome shotgun (WGS) entry which is preliminary data.</text>
</comment>
<name>A0ABD1YGX0_9MARC</name>
<dbReference type="PANTHER" id="PTHR43796:SF2">
    <property type="entry name" value="CARBOXYNORSPERMIDINE SYNTHASE"/>
    <property type="match status" value="1"/>
</dbReference>
<dbReference type="InterPro" id="IPR036291">
    <property type="entry name" value="NAD(P)-bd_dom_sf"/>
</dbReference>
<dbReference type="AlphaFoldDB" id="A0ABD1YGX0"/>
<proteinExistence type="predicted"/>
<reference evidence="2 3" key="1">
    <citation type="submission" date="2024-09" db="EMBL/GenBank/DDBJ databases">
        <title>Chromosome-scale assembly of Riccia fluitans.</title>
        <authorList>
            <person name="Paukszto L."/>
            <person name="Sawicki J."/>
            <person name="Karawczyk K."/>
            <person name="Piernik-Szablinska J."/>
            <person name="Szczecinska M."/>
            <person name="Mazdziarz M."/>
        </authorList>
    </citation>
    <scope>NUCLEOTIDE SEQUENCE [LARGE SCALE GENOMIC DNA]</scope>
    <source>
        <strain evidence="2">Rf_01</strain>
        <tissue evidence="2">Aerial parts of the thallus</tissue>
    </source>
</reference>
<dbReference type="Proteomes" id="UP001605036">
    <property type="component" value="Unassembled WGS sequence"/>
</dbReference>
<organism evidence="2 3">
    <name type="scientific">Riccia fluitans</name>
    <dbReference type="NCBI Taxonomy" id="41844"/>
    <lineage>
        <taxon>Eukaryota</taxon>
        <taxon>Viridiplantae</taxon>
        <taxon>Streptophyta</taxon>
        <taxon>Embryophyta</taxon>
        <taxon>Marchantiophyta</taxon>
        <taxon>Marchantiopsida</taxon>
        <taxon>Marchantiidae</taxon>
        <taxon>Marchantiales</taxon>
        <taxon>Ricciaceae</taxon>
        <taxon>Riccia</taxon>
    </lineage>
</organism>
<feature type="domain" description="Saccharopine dehydrogenase NADP binding" evidence="1">
    <location>
        <begin position="64"/>
        <end position="188"/>
    </location>
</feature>
<gene>
    <name evidence="2" type="ORF">R1flu_014589</name>
</gene>
<protein>
    <recommendedName>
        <fullName evidence="1">Saccharopine dehydrogenase NADP binding domain-containing protein</fullName>
    </recommendedName>
</protein>
<dbReference type="Pfam" id="PF03435">
    <property type="entry name" value="Sacchrp_dh_NADP"/>
    <property type="match status" value="1"/>
</dbReference>
<dbReference type="PANTHER" id="PTHR43796">
    <property type="entry name" value="CARBOXYNORSPERMIDINE SYNTHASE"/>
    <property type="match status" value="1"/>
</dbReference>
<dbReference type="SUPFAM" id="SSF51735">
    <property type="entry name" value="NAD(P)-binding Rossmann-fold domains"/>
    <property type="match status" value="1"/>
</dbReference>
<sequence>MLLCTSHLKNVTGFGFDRIEQQQIRKKHSQFDQRRCLRVVCTNSTAEGTTVLKEDGKSAKQARVLVLGGTGRVGGSTARALATTEPTVQIVLAGRNREKGEALAKELGEGAQFSQFDFEDADKLKSILSEVDLVVHAAGPFQRRTKCEVLEAALATKTAYIDVCDDQDFSILAKSYHQQAVDAGVPAITTAGIYPGVSNLMAAELIRLNLETSSESKPSRIRYSYYTAGTGGAGPTILATSFLLLGEEVVVYREGERLLLKAYSGVRDVDFSKGLGRKPTYLLNLPEVESTHSVLGVPSVSARFGTDPAIWNWGMSAVAQFAPEGFLKDKAKVDSFVQLVDPLVRALDGITGEKVSMRVDLDCTDGKKALGIYTHKKLSVAVGVCIAAFARAVLEGCTKPGVWYPEEDGGIRVEDREKLLERACKGTINYIMNKPPWMIEKDPKEIGFGLYLDL</sequence>
<accession>A0ABD1YGX0</accession>
<dbReference type="EMBL" id="JBHFFA010000004">
    <property type="protein sequence ID" value="KAL2629903.1"/>
    <property type="molecule type" value="Genomic_DNA"/>
</dbReference>